<feature type="binding site" evidence="9">
    <location>
        <begin position="114"/>
        <end position="117"/>
    </location>
    <ligand>
        <name>ATP</name>
        <dbReference type="ChEBI" id="CHEBI:30616"/>
    </ligand>
</feature>
<keyword evidence="2 9" id="KW-0436">Ligase</keyword>
<evidence type="ECO:0000256" key="2">
    <source>
        <dbReference type="ARBA" id="ARBA00022598"/>
    </source>
</evidence>
<evidence type="ECO:0000256" key="1">
    <source>
        <dbReference type="ARBA" id="ARBA00022490"/>
    </source>
</evidence>
<keyword evidence="11" id="KW-1185">Reference proteome</keyword>
<dbReference type="Proteomes" id="UP000808914">
    <property type="component" value="Unassembled WGS sequence"/>
</dbReference>
<comment type="function">
    <text evidence="9">Catalyzes a mechanistically unusual reaction, the ATP-dependent insertion of CO2 between the N7 and N8 nitrogen atoms of 7,8-diaminopelargonic acid (DAPA, also called 7,8-diammoniononanoate) to form a ureido ring.</text>
</comment>
<accession>A0ABS2Q1W1</accession>
<comment type="catalytic activity">
    <reaction evidence="9">
        <text>(7R,8S)-7,8-diammoniononanoate + CO2 + ATP = (4R,5S)-dethiobiotin + ADP + phosphate + 3 H(+)</text>
        <dbReference type="Rhea" id="RHEA:15805"/>
        <dbReference type="ChEBI" id="CHEBI:15378"/>
        <dbReference type="ChEBI" id="CHEBI:16526"/>
        <dbReference type="ChEBI" id="CHEBI:30616"/>
        <dbReference type="ChEBI" id="CHEBI:43474"/>
        <dbReference type="ChEBI" id="CHEBI:149469"/>
        <dbReference type="ChEBI" id="CHEBI:149473"/>
        <dbReference type="ChEBI" id="CHEBI:456216"/>
        <dbReference type="EC" id="6.3.3.3"/>
    </reaction>
</comment>
<dbReference type="InterPro" id="IPR004472">
    <property type="entry name" value="DTB_synth_BioD"/>
</dbReference>
<evidence type="ECO:0000256" key="5">
    <source>
        <dbReference type="ARBA" id="ARBA00022756"/>
    </source>
</evidence>
<dbReference type="CDD" id="cd03109">
    <property type="entry name" value="DTBS"/>
    <property type="match status" value="1"/>
</dbReference>
<comment type="caution">
    <text evidence="10">The sequence shown here is derived from an EMBL/GenBank/DDBJ whole genome shotgun (WGS) entry which is preliminary data.</text>
</comment>
<comment type="caution">
    <text evidence="9">Lacks conserved residue(s) required for the propagation of feature annotation.</text>
</comment>
<proteinExistence type="inferred from homology"/>
<comment type="pathway">
    <text evidence="9">Cofactor biosynthesis; biotin biosynthesis; biotin from 7,8-diaminononanoate: step 1/2.</text>
</comment>
<dbReference type="Gene3D" id="3.40.50.300">
    <property type="entry name" value="P-loop containing nucleotide triphosphate hydrolases"/>
    <property type="match status" value="1"/>
</dbReference>
<dbReference type="EC" id="6.3.3.3" evidence="9"/>
<evidence type="ECO:0000313" key="10">
    <source>
        <dbReference type="EMBL" id="MBM7646289.1"/>
    </source>
</evidence>
<dbReference type="GO" id="GO:0004141">
    <property type="term" value="F:dethiobiotin synthase activity"/>
    <property type="evidence" value="ECO:0007669"/>
    <property type="project" value="UniProtKB-EC"/>
</dbReference>
<feature type="binding site" evidence="9">
    <location>
        <position position="55"/>
    </location>
    <ligand>
        <name>ATP</name>
        <dbReference type="ChEBI" id="CHEBI:30616"/>
    </ligand>
</feature>
<dbReference type="InterPro" id="IPR027417">
    <property type="entry name" value="P-loop_NTPase"/>
</dbReference>
<feature type="binding site" evidence="9">
    <location>
        <position position="17"/>
    </location>
    <ligand>
        <name>Mg(2+)</name>
        <dbReference type="ChEBI" id="CHEBI:18420"/>
    </ligand>
</feature>
<evidence type="ECO:0000256" key="7">
    <source>
        <dbReference type="ARBA" id="ARBA00022842"/>
    </source>
</evidence>
<dbReference type="PANTHER" id="PTHR43210:SF2">
    <property type="entry name" value="ATP-DEPENDENT DETHIOBIOTIN SYNTHETASE BIOD 2"/>
    <property type="match status" value="1"/>
</dbReference>
<reference evidence="10 11" key="1">
    <citation type="submission" date="2021-01" db="EMBL/GenBank/DDBJ databases">
        <title>Genomic Encyclopedia of Type Strains, Phase IV (KMG-IV): sequencing the most valuable type-strain genomes for metagenomic binning, comparative biology and taxonomic classification.</title>
        <authorList>
            <person name="Goeker M."/>
        </authorList>
    </citation>
    <scope>NUCLEOTIDE SEQUENCE [LARGE SCALE GENOMIC DNA]</scope>
    <source>
        <strain evidence="10 11">DSM 28236</strain>
    </source>
</reference>
<comment type="catalytic activity">
    <reaction evidence="8">
        <text>(7R,8S)-8-amino-7-(carboxyamino)nonanoate + ATP = (4R,5S)-dethiobiotin + ADP + phosphate + H(+)</text>
        <dbReference type="Rhea" id="RHEA:63684"/>
        <dbReference type="ChEBI" id="CHEBI:15378"/>
        <dbReference type="ChEBI" id="CHEBI:30616"/>
        <dbReference type="ChEBI" id="CHEBI:43474"/>
        <dbReference type="ChEBI" id="CHEBI:149470"/>
        <dbReference type="ChEBI" id="CHEBI:149473"/>
        <dbReference type="ChEBI" id="CHEBI:456216"/>
    </reaction>
</comment>
<evidence type="ECO:0000256" key="3">
    <source>
        <dbReference type="ARBA" id="ARBA00022723"/>
    </source>
</evidence>
<name>A0ABS2Q1W1_9BACL</name>
<feature type="binding site" evidence="9">
    <location>
        <begin position="207"/>
        <end position="209"/>
    </location>
    <ligand>
        <name>ATP</name>
        <dbReference type="ChEBI" id="CHEBI:30616"/>
    </ligand>
</feature>
<comment type="similarity">
    <text evidence="9">Belongs to the dethiobiotin synthetase family.</text>
</comment>
<feature type="binding site" evidence="9">
    <location>
        <position position="55"/>
    </location>
    <ligand>
        <name>Mg(2+)</name>
        <dbReference type="ChEBI" id="CHEBI:18420"/>
    </ligand>
</feature>
<feature type="binding site" evidence="9">
    <location>
        <position position="114"/>
    </location>
    <ligand>
        <name>Mg(2+)</name>
        <dbReference type="ChEBI" id="CHEBI:18420"/>
    </ligand>
</feature>
<keyword evidence="4 9" id="KW-0547">Nucleotide-binding</keyword>
<keyword evidence="3 9" id="KW-0479">Metal-binding</keyword>
<evidence type="ECO:0000256" key="4">
    <source>
        <dbReference type="ARBA" id="ARBA00022741"/>
    </source>
</evidence>
<evidence type="ECO:0000256" key="9">
    <source>
        <dbReference type="HAMAP-Rule" id="MF_00336"/>
    </source>
</evidence>
<keyword evidence="7 9" id="KW-0460">Magnesium</keyword>
<dbReference type="HAMAP" id="MF_00336">
    <property type="entry name" value="BioD"/>
    <property type="match status" value="1"/>
</dbReference>
<keyword evidence="5 9" id="KW-0093">Biotin biosynthesis</keyword>
<dbReference type="PANTHER" id="PTHR43210">
    <property type="entry name" value="DETHIOBIOTIN SYNTHETASE"/>
    <property type="match status" value="1"/>
</dbReference>
<comment type="subcellular location">
    <subcellularLocation>
        <location evidence="9">Cytoplasm</location>
    </subcellularLocation>
</comment>
<dbReference type="RefSeq" id="WP_205004174.1">
    <property type="nucleotide sequence ID" value="NZ_JAFBER010000018.1"/>
</dbReference>
<comment type="subunit">
    <text evidence="9">Homodimer.</text>
</comment>
<evidence type="ECO:0000256" key="6">
    <source>
        <dbReference type="ARBA" id="ARBA00022840"/>
    </source>
</evidence>
<comment type="cofactor">
    <cofactor evidence="9">
        <name>Mg(2+)</name>
        <dbReference type="ChEBI" id="CHEBI:18420"/>
    </cofactor>
</comment>
<dbReference type="EMBL" id="JAFBER010000018">
    <property type="protein sequence ID" value="MBM7646289.1"/>
    <property type="molecule type" value="Genomic_DNA"/>
</dbReference>
<organism evidence="10 11">
    <name type="scientific">Scopulibacillus daqui</name>
    <dbReference type="NCBI Taxonomy" id="1469162"/>
    <lineage>
        <taxon>Bacteria</taxon>
        <taxon>Bacillati</taxon>
        <taxon>Bacillota</taxon>
        <taxon>Bacilli</taxon>
        <taxon>Bacillales</taxon>
        <taxon>Sporolactobacillaceae</taxon>
        <taxon>Scopulibacillus</taxon>
    </lineage>
</organism>
<dbReference type="PIRSF" id="PIRSF006755">
    <property type="entry name" value="DTB_synth"/>
    <property type="match status" value="1"/>
</dbReference>
<sequence length="244" mass="27153">MTRPIFITGTGTDIGKTIVSSFLKLTFQELGMRTFVFKPLQTGLVKANSQAYYPDIHWYKTALGQQEKDSGLYRMEPPASPHLAAKLTETVIEPFLIKEKIDHLCQSHDYVLVEGAGGLAVPIIEDEHGFYMTKDLIKDCQMSIIIAAPSGLGAIHDIVSTVCYAKQNQLPVQGLILNQFHPSDYLHQDNLKTIKKMLDIPILAAIPELEQPLHTTLTKFAKDYAAAPEGQNLKKIWEAVQHGV</sequence>
<feature type="active site" evidence="9">
    <location>
        <position position="38"/>
    </location>
</feature>
<feature type="binding site" evidence="9">
    <location>
        <begin position="178"/>
        <end position="179"/>
    </location>
    <ligand>
        <name>ATP</name>
        <dbReference type="ChEBI" id="CHEBI:30616"/>
    </ligand>
</feature>
<keyword evidence="6 9" id="KW-0067">ATP-binding</keyword>
<evidence type="ECO:0000256" key="8">
    <source>
        <dbReference type="ARBA" id="ARBA00047386"/>
    </source>
</evidence>
<feature type="binding site" evidence="9">
    <location>
        <begin position="13"/>
        <end position="18"/>
    </location>
    <ligand>
        <name>ATP</name>
        <dbReference type="ChEBI" id="CHEBI:30616"/>
    </ligand>
</feature>
<dbReference type="SUPFAM" id="SSF52540">
    <property type="entry name" value="P-loop containing nucleoside triphosphate hydrolases"/>
    <property type="match status" value="1"/>
</dbReference>
<gene>
    <name evidence="9" type="primary">bioD</name>
    <name evidence="10" type="ORF">JOD45_002517</name>
</gene>
<dbReference type="Pfam" id="PF13500">
    <property type="entry name" value="AAA_26"/>
    <property type="match status" value="1"/>
</dbReference>
<dbReference type="NCBIfam" id="TIGR00347">
    <property type="entry name" value="bioD"/>
    <property type="match status" value="1"/>
</dbReference>
<protein>
    <recommendedName>
        <fullName evidence="9">ATP-dependent dethiobiotin synthetase BioD</fullName>
        <ecNumber evidence="9">6.3.3.3</ecNumber>
    </recommendedName>
    <alternativeName>
        <fullName evidence="9">DTB synthetase</fullName>
        <shortName evidence="9">DTBS</shortName>
    </alternativeName>
    <alternativeName>
        <fullName evidence="9">Dethiobiotin synthase</fullName>
    </alternativeName>
</protein>
<keyword evidence="1 9" id="KW-0963">Cytoplasm</keyword>
<feature type="binding site" evidence="9">
    <location>
        <position position="42"/>
    </location>
    <ligand>
        <name>substrate</name>
    </ligand>
</feature>
<evidence type="ECO:0000313" key="11">
    <source>
        <dbReference type="Proteomes" id="UP000808914"/>
    </source>
</evidence>